<organism evidence="1 2">
    <name type="scientific">Trichothecium roseum</name>
    <dbReference type="NCBI Taxonomy" id="47278"/>
    <lineage>
        <taxon>Eukaryota</taxon>
        <taxon>Fungi</taxon>
        <taxon>Dikarya</taxon>
        <taxon>Ascomycota</taxon>
        <taxon>Pezizomycotina</taxon>
        <taxon>Sordariomycetes</taxon>
        <taxon>Hypocreomycetidae</taxon>
        <taxon>Hypocreales</taxon>
        <taxon>Hypocreales incertae sedis</taxon>
        <taxon>Trichothecium</taxon>
    </lineage>
</organism>
<reference evidence="1" key="1">
    <citation type="submission" date="2022-10" db="EMBL/GenBank/DDBJ databases">
        <title>Complete Genome of Trichothecium roseum strain YXFP-22015, a Plant Pathogen Isolated from Citrus.</title>
        <authorList>
            <person name="Wang Y."/>
            <person name="Zhu L."/>
        </authorList>
    </citation>
    <scope>NUCLEOTIDE SEQUENCE</scope>
    <source>
        <strain evidence="1">YXFP-22015</strain>
    </source>
</reference>
<dbReference type="Proteomes" id="UP001163324">
    <property type="component" value="Chromosome 7"/>
</dbReference>
<keyword evidence="2" id="KW-1185">Reference proteome</keyword>
<gene>
    <name evidence="1" type="ORF">N3K66_007657</name>
</gene>
<dbReference type="EMBL" id="CM047946">
    <property type="protein sequence ID" value="KAI9897801.1"/>
    <property type="molecule type" value="Genomic_DNA"/>
</dbReference>
<name>A0ACC0UUK5_9HYPO</name>
<proteinExistence type="predicted"/>
<evidence type="ECO:0000313" key="2">
    <source>
        <dbReference type="Proteomes" id="UP001163324"/>
    </source>
</evidence>
<protein>
    <submittedName>
        <fullName evidence="1">Uncharacterized protein</fullName>
    </submittedName>
</protein>
<evidence type="ECO:0000313" key="1">
    <source>
        <dbReference type="EMBL" id="KAI9897801.1"/>
    </source>
</evidence>
<accession>A0ACC0UUK5</accession>
<comment type="caution">
    <text evidence="1">The sequence shown here is derived from an EMBL/GenBank/DDBJ whole genome shotgun (WGS) entry which is preliminary data.</text>
</comment>
<sequence length="388" mass="43428">MASIQVTALRHIGRHAVRHHIRPLNQQRRWAQVHDVRVLTTTRPYGSIAEKYQSKLSQKARIEGYSTVEELKKAYSDRIEASRRKDAAEFPEAQHVIPQAPDTPVSQPFRGELDVERDGGSSNDGLGTIPQAPETPVKQPHKGDLPKSELEPGRGSDGGAVPQAPDTPISQPNKGPVDAAARRAVSGEKPAVKGLDDIIDLEKARELPDKELTAIWRLRHANSENKLCAVVPAPSYRAMEEAARASPQFVLPVPHESQGAEIHFLQWVWDAQSKTSTVLFTQLAEYKNRGEFAQPHTTVTHHLDLVDERGLVLLQGQIANDKVCTPEQAKWLLMCLQRFYGGWEGEAKELTGDRKQRAEERKKLLEYFTTGDSRFSVERLMEEAERMG</sequence>